<accession>A0AAE2UW09</accession>
<dbReference type="EMBL" id="JACXXJ020000005">
    <property type="protein sequence ID" value="MBF2716896.1"/>
    <property type="molecule type" value="Genomic_DNA"/>
</dbReference>
<protein>
    <submittedName>
        <fullName evidence="1">Uncharacterized protein</fullName>
    </submittedName>
</protein>
<reference evidence="1" key="1">
    <citation type="submission" date="2020-11" db="EMBL/GenBank/DDBJ databases">
        <title>Agrobacterium vitis strain K377 genome.</title>
        <authorList>
            <person name="Xi H."/>
        </authorList>
    </citation>
    <scope>NUCLEOTIDE SEQUENCE</scope>
    <source>
        <strain evidence="1">K377</strain>
    </source>
</reference>
<name>A0AAE2UW09_AGRVI</name>
<dbReference type="RefSeq" id="WP_194417030.1">
    <property type="nucleotide sequence ID" value="NZ_JACXXJ020000005.1"/>
</dbReference>
<dbReference type="AlphaFoldDB" id="A0AAE2UW09"/>
<dbReference type="Proteomes" id="UP000655037">
    <property type="component" value="Unassembled WGS sequence"/>
</dbReference>
<gene>
    <name evidence="1" type="ORF">IEI95_022035</name>
</gene>
<comment type="caution">
    <text evidence="1">The sequence shown here is derived from an EMBL/GenBank/DDBJ whole genome shotgun (WGS) entry which is preliminary data.</text>
</comment>
<sequence length="75" mass="8029">MTPESNTSNETAAILSTVDLIDSAIAALEFSGLDLRAENAEELIADLTDPAQAIIELRQLADLIEAHEHARKEAA</sequence>
<evidence type="ECO:0000313" key="1">
    <source>
        <dbReference type="EMBL" id="MBF2716896.1"/>
    </source>
</evidence>
<evidence type="ECO:0000313" key="2">
    <source>
        <dbReference type="Proteomes" id="UP000655037"/>
    </source>
</evidence>
<organism evidence="1 2">
    <name type="scientific">Agrobacterium vitis</name>
    <name type="common">Rhizobium vitis</name>
    <dbReference type="NCBI Taxonomy" id="373"/>
    <lineage>
        <taxon>Bacteria</taxon>
        <taxon>Pseudomonadati</taxon>
        <taxon>Pseudomonadota</taxon>
        <taxon>Alphaproteobacteria</taxon>
        <taxon>Hyphomicrobiales</taxon>
        <taxon>Rhizobiaceae</taxon>
        <taxon>Rhizobium/Agrobacterium group</taxon>
        <taxon>Agrobacterium</taxon>
    </lineage>
</organism>
<proteinExistence type="predicted"/>